<sequence>MNRALVCIPTYNEAENIEPITRAVLLTEPRVDILIVDDNSPDGTGQIADRLAAQEPRIRVLHRAKKEGLGRAYLAAFRWALDAGYPYIIEMDADFSHDPRHLPTLLDAAEAGADLVLGSRYVTGGGTVNWGVGRQLISRGGSLYARSILGVGIQDLTGGFKCFHRRVLEGLELGQVQSTGYAFQIELTYRTLKKGFTVKEVPIIFEDRRVGHSKMSRKIFLEALTMVWRLRLGV</sequence>
<dbReference type="OrthoDB" id="9802649at2"/>
<dbReference type="PANTHER" id="PTHR43398:SF1">
    <property type="entry name" value="DOLICHOL-PHOSPHATE MANNOSYLTRANSFERASE SUBUNIT 1"/>
    <property type="match status" value="1"/>
</dbReference>
<comment type="similarity">
    <text evidence="1">Belongs to the glycosyltransferase 2 family.</text>
</comment>
<dbReference type="Pfam" id="PF00535">
    <property type="entry name" value="Glycos_transf_2"/>
    <property type="match status" value="1"/>
</dbReference>
<dbReference type="SUPFAM" id="SSF53448">
    <property type="entry name" value="Nucleotide-diphospho-sugar transferases"/>
    <property type="match status" value="1"/>
</dbReference>
<dbReference type="Proteomes" id="UP000182719">
    <property type="component" value="Unassembled WGS sequence"/>
</dbReference>
<dbReference type="Gene3D" id="3.90.550.10">
    <property type="entry name" value="Spore Coat Polysaccharide Biosynthesis Protein SpsA, Chain A"/>
    <property type="match status" value="1"/>
</dbReference>
<organism evidence="5 6">
    <name type="scientific">Stigmatella aurantiaca</name>
    <dbReference type="NCBI Taxonomy" id="41"/>
    <lineage>
        <taxon>Bacteria</taxon>
        <taxon>Pseudomonadati</taxon>
        <taxon>Myxococcota</taxon>
        <taxon>Myxococcia</taxon>
        <taxon>Myxococcales</taxon>
        <taxon>Cystobacterineae</taxon>
        <taxon>Archangiaceae</taxon>
        <taxon>Stigmatella</taxon>
    </lineage>
</organism>
<evidence type="ECO:0000313" key="5">
    <source>
        <dbReference type="EMBL" id="SEN22537.1"/>
    </source>
</evidence>
<dbReference type="InterPro" id="IPR039528">
    <property type="entry name" value="DPM1-like"/>
</dbReference>
<evidence type="ECO:0000259" key="4">
    <source>
        <dbReference type="Pfam" id="PF00535"/>
    </source>
</evidence>
<keyword evidence="2 5" id="KW-0328">Glycosyltransferase</keyword>
<reference evidence="6" key="1">
    <citation type="submission" date="2016-10" db="EMBL/GenBank/DDBJ databases">
        <authorList>
            <person name="Varghese N."/>
            <person name="Submissions S."/>
        </authorList>
    </citation>
    <scope>NUCLEOTIDE SEQUENCE [LARGE SCALE GENOMIC DNA]</scope>
    <source>
        <strain evidence="6">DSM 17044</strain>
    </source>
</reference>
<proteinExistence type="inferred from homology"/>
<evidence type="ECO:0000256" key="3">
    <source>
        <dbReference type="ARBA" id="ARBA00022679"/>
    </source>
</evidence>
<gene>
    <name evidence="5" type="ORF">SAMN05444354_13468</name>
</gene>
<dbReference type="GO" id="GO:0009247">
    <property type="term" value="P:glycolipid biosynthetic process"/>
    <property type="evidence" value="ECO:0007669"/>
    <property type="project" value="TreeGrafter"/>
</dbReference>
<accession>A0A1H8EUF1</accession>
<feature type="domain" description="Glycosyltransferase 2-like" evidence="4">
    <location>
        <begin position="6"/>
        <end position="169"/>
    </location>
</feature>
<dbReference type="InterPro" id="IPR001173">
    <property type="entry name" value="Glyco_trans_2-like"/>
</dbReference>
<dbReference type="RefSeq" id="WP_075011220.1">
    <property type="nucleotide sequence ID" value="NZ_FOAP01000034.1"/>
</dbReference>
<protein>
    <submittedName>
        <fullName evidence="5">Dolichol-phosphate mannosyltransferase</fullName>
    </submittedName>
</protein>
<keyword evidence="6" id="KW-1185">Reference proteome</keyword>
<dbReference type="InterPro" id="IPR029044">
    <property type="entry name" value="Nucleotide-diphossugar_trans"/>
</dbReference>
<evidence type="ECO:0000313" key="6">
    <source>
        <dbReference type="Proteomes" id="UP000182719"/>
    </source>
</evidence>
<dbReference type="GO" id="GO:0016020">
    <property type="term" value="C:membrane"/>
    <property type="evidence" value="ECO:0007669"/>
    <property type="project" value="GOC"/>
</dbReference>
<evidence type="ECO:0000256" key="2">
    <source>
        <dbReference type="ARBA" id="ARBA00022676"/>
    </source>
</evidence>
<dbReference type="AlphaFoldDB" id="A0A1H8EUF1"/>
<dbReference type="FunFam" id="3.90.550.10:FF:000122">
    <property type="entry name" value="Dolichol-phosphate mannosyltransferase subunit 1"/>
    <property type="match status" value="1"/>
</dbReference>
<dbReference type="EMBL" id="FOAP01000034">
    <property type="protein sequence ID" value="SEN22537.1"/>
    <property type="molecule type" value="Genomic_DNA"/>
</dbReference>
<dbReference type="PANTHER" id="PTHR43398">
    <property type="entry name" value="DOLICHOL-PHOSPHATE MANNOSYLTRANSFERASE SUBUNIT 1"/>
    <property type="match status" value="1"/>
</dbReference>
<name>A0A1H8EUF1_STIAU</name>
<dbReference type="CDD" id="cd06442">
    <property type="entry name" value="DPM1_like"/>
    <property type="match status" value="1"/>
</dbReference>
<dbReference type="GO" id="GO:0004582">
    <property type="term" value="F:dolichyl-phosphate beta-D-mannosyltransferase activity"/>
    <property type="evidence" value="ECO:0007669"/>
    <property type="project" value="InterPro"/>
</dbReference>
<evidence type="ECO:0000256" key="1">
    <source>
        <dbReference type="ARBA" id="ARBA00006739"/>
    </source>
</evidence>
<keyword evidence="3 5" id="KW-0808">Transferase</keyword>